<gene>
    <name evidence="1" type="ORF">OH806_09145</name>
</gene>
<dbReference type="EMBL" id="JAPDHV010000003">
    <property type="protein sequence ID" value="MCW3161426.1"/>
    <property type="molecule type" value="Genomic_DNA"/>
</dbReference>
<name>A0ABT3HNQ1_9FLAO</name>
<keyword evidence="2" id="KW-1185">Reference proteome</keyword>
<evidence type="ECO:0000313" key="2">
    <source>
        <dbReference type="Proteomes" id="UP001163719"/>
    </source>
</evidence>
<organism evidence="1 2">
    <name type="scientific">Chryseobacterium oryctis</name>
    <dbReference type="NCBI Taxonomy" id="2952618"/>
    <lineage>
        <taxon>Bacteria</taxon>
        <taxon>Pseudomonadati</taxon>
        <taxon>Bacteroidota</taxon>
        <taxon>Flavobacteriia</taxon>
        <taxon>Flavobacteriales</taxon>
        <taxon>Weeksellaceae</taxon>
        <taxon>Chryseobacterium group</taxon>
        <taxon>Chryseobacterium</taxon>
    </lineage>
</organism>
<dbReference type="RefSeq" id="WP_264743367.1">
    <property type="nucleotide sequence ID" value="NZ_JAPDHV010000003.1"/>
</dbReference>
<evidence type="ECO:0000313" key="1">
    <source>
        <dbReference type="EMBL" id="MCW3161426.1"/>
    </source>
</evidence>
<accession>A0ABT3HNQ1</accession>
<evidence type="ECO:0008006" key="3">
    <source>
        <dbReference type="Google" id="ProtNLM"/>
    </source>
</evidence>
<comment type="caution">
    <text evidence="1">The sequence shown here is derived from an EMBL/GenBank/DDBJ whole genome shotgun (WGS) entry which is preliminary data.</text>
</comment>
<reference evidence="1" key="1">
    <citation type="submission" date="2022-10" db="EMBL/GenBank/DDBJ databases">
        <title>Chryseobacterium babae sp. nov. isolated from the gut of the beetle Oryctes rhinoceros, and Chryseobacterium kimseyorum sp. nov., isolated from a stick insect rearing cage.</title>
        <authorList>
            <person name="Shelomi M."/>
            <person name="Han C.-J."/>
            <person name="Chen W.-M."/>
            <person name="Chen H.-K."/>
            <person name="Liaw S.-J."/>
            <person name="Muhle E."/>
            <person name="Clermont D."/>
        </authorList>
    </citation>
    <scope>NUCLEOTIDE SEQUENCE</scope>
    <source>
        <strain evidence="1">WLa1L2M3</strain>
    </source>
</reference>
<protein>
    <recommendedName>
        <fullName evidence="3">LysM domain-containing protein</fullName>
    </recommendedName>
</protein>
<sequence>MIVHFILPGETLESISEDIKLENPEYLKEYHNKYCSRLDYIENDLVPGKKLLIPDVTKVVEFNAKNDALFKSSVQNPKIEFNPENLHKRYSFEILETKEYEKSITGNILSFEIDVKWMGKENENHIFHLFKNKISSNNDSKMTDLAIECIQSLGEIIIKTNLKGELKSISLSKEITDDFSAIKERLKDLFPGQYAAIYLDEFEYVVLNEELFSKRMKEDTFIKTYFAAIRNDFKDGKSHFKQLISDDIFLDIEQKVKNDDSQELVLSQNGYSEENKTDYKGKYILEQEKGIIKRAEIYYSTHHVGEKNFTRLIID</sequence>
<dbReference type="Proteomes" id="UP001163719">
    <property type="component" value="Unassembled WGS sequence"/>
</dbReference>
<proteinExistence type="predicted"/>